<dbReference type="PANTHER" id="PTHR33116:SF78">
    <property type="entry name" value="OS12G0587133 PROTEIN"/>
    <property type="match status" value="1"/>
</dbReference>
<dbReference type="EnsemblPlants" id="AUR62018311-RA">
    <property type="protein sequence ID" value="AUR62018311-RA:cds"/>
    <property type="gene ID" value="AUR62018311"/>
</dbReference>
<evidence type="ECO:0000259" key="1">
    <source>
        <dbReference type="Pfam" id="PF13966"/>
    </source>
</evidence>
<reference evidence="2" key="1">
    <citation type="journal article" date="2017" name="Nature">
        <title>The genome of Chenopodium quinoa.</title>
        <authorList>
            <person name="Jarvis D.E."/>
            <person name="Ho Y.S."/>
            <person name="Lightfoot D.J."/>
            <person name="Schmoeckel S.M."/>
            <person name="Li B."/>
            <person name="Borm T.J.A."/>
            <person name="Ohyanagi H."/>
            <person name="Mineta K."/>
            <person name="Michell C.T."/>
            <person name="Saber N."/>
            <person name="Kharbatia N.M."/>
            <person name="Rupper R.R."/>
            <person name="Sharp A.R."/>
            <person name="Dally N."/>
            <person name="Boughton B.A."/>
            <person name="Woo Y.H."/>
            <person name="Gao G."/>
            <person name="Schijlen E.G.W.M."/>
            <person name="Guo X."/>
            <person name="Momin A.A."/>
            <person name="Negrao S."/>
            <person name="Al-Babili S."/>
            <person name="Gehring C."/>
            <person name="Roessner U."/>
            <person name="Jung C."/>
            <person name="Murphy K."/>
            <person name="Arold S.T."/>
            <person name="Gojobori T."/>
            <person name="van der Linden C.G."/>
            <person name="van Loo E.N."/>
            <person name="Jellen E.N."/>
            <person name="Maughan P.J."/>
            <person name="Tester M."/>
        </authorList>
    </citation>
    <scope>NUCLEOTIDE SEQUENCE [LARGE SCALE GENOMIC DNA]</scope>
    <source>
        <strain evidence="2">cv. PI 614886</strain>
    </source>
</reference>
<dbReference type="Proteomes" id="UP000596660">
    <property type="component" value="Unplaced"/>
</dbReference>
<dbReference type="InterPro" id="IPR026960">
    <property type="entry name" value="RVT-Znf"/>
</dbReference>
<reference evidence="2" key="2">
    <citation type="submission" date="2021-03" db="UniProtKB">
        <authorList>
            <consortium name="EnsemblPlants"/>
        </authorList>
    </citation>
    <scope>IDENTIFICATION</scope>
</reference>
<organism evidence="2 3">
    <name type="scientific">Chenopodium quinoa</name>
    <name type="common">Quinoa</name>
    <dbReference type="NCBI Taxonomy" id="63459"/>
    <lineage>
        <taxon>Eukaryota</taxon>
        <taxon>Viridiplantae</taxon>
        <taxon>Streptophyta</taxon>
        <taxon>Embryophyta</taxon>
        <taxon>Tracheophyta</taxon>
        <taxon>Spermatophyta</taxon>
        <taxon>Magnoliopsida</taxon>
        <taxon>eudicotyledons</taxon>
        <taxon>Gunneridae</taxon>
        <taxon>Pentapetalae</taxon>
        <taxon>Caryophyllales</taxon>
        <taxon>Chenopodiaceae</taxon>
        <taxon>Chenopodioideae</taxon>
        <taxon>Atripliceae</taxon>
        <taxon>Chenopodium</taxon>
    </lineage>
</organism>
<dbReference type="Gramene" id="AUR62018311-RA">
    <property type="protein sequence ID" value="AUR62018311-RA:cds"/>
    <property type="gene ID" value="AUR62018311"/>
</dbReference>
<evidence type="ECO:0000313" key="2">
    <source>
        <dbReference type="EnsemblPlants" id="AUR62018311-RA:cds"/>
    </source>
</evidence>
<dbReference type="AlphaFoldDB" id="A0A803LSW7"/>
<keyword evidence="3" id="KW-1185">Reference proteome</keyword>
<dbReference type="OMA" id="WEKHERE"/>
<sequence>MGSKVAAVSDAWVNGKMPEIRSNHTITAARNLRVSDLIDQNTMSWNGVEIAKWFEERDAKEIIALEFPDSEQQDRQYWKYTPNGKFTVKSGYKFLRNQQQGSNETNLTTAEQGSFFRIVWRLQIPQKWKIFIWKLYHGGIAAKENLSNRGIALNTSCDVCGEIESMQHIFRDCEIARDSWGDSIINPTVNLIDDTPLKEWIQTQILLLYSKDGINSLNIKTLIITLWSLWVSRNGRVFRNEAGGPAMVRRNILLCREQLQCFESKENVVLGNHEPLYPPGFLAANLGNFNHGTYDVHIQIDGSWEKHEREWVLVGPLLTTIGMLYMMEEETMEWWSQLSVQRQELA</sequence>
<feature type="domain" description="Reverse transcriptase zinc-binding" evidence="1">
    <location>
        <begin position="86"/>
        <end position="180"/>
    </location>
</feature>
<dbReference type="PANTHER" id="PTHR33116">
    <property type="entry name" value="REVERSE TRANSCRIPTASE ZINC-BINDING DOMAIN-CONTAINING PROTEIN-RELATED-RELATED"/>
    <property type="match status" value="1"/>
</dbReference>
<name>A0A803LSW7_CHEQI</name>
<proteinExistence type="predicted"/>
<accession>A0A803LSW7</accession>
<evidence type="ECO:0000313" key="3">
    <source>
        <dbReference type="Proteomes" id="UP000596660"/>
    </source>
</evidence>
<protein>
    <recommendedName>
        <fullName evidence="1">Reverse transcriptase zinc-binding domain-containing protein</fullName>
    </recommendedName>
</protein>
<dbReference type="Pfam" id="PF13966">
    <property type="entry name" value="zf-RVT"/>
    <property type="match status" value="1"/>
</dbReference>